<dbReference type="Gene3D" id="3.40.50.360">
    <property type="match status" value="1"/>
</dbReference>
<dbReference type="InterPro" id="IPR017896">
    <property type="entry name" value="4Fe4S_Fe-S-bd"/>
</dbReference>
<dbReference type="PROSITE" id="PS51379">
    <property type="entry name" value="4FE4S_FER_2"/>
    <property type="match status" value="2"/>
</dbReference>
<dbReference type="Pfam" id="PF13237">
    <property type="entry name" value="Fer4_10"/>
    <property type="match status" value="1"/>
</dbReference>
<dbReference type="NCBIfam" id="NF038196">
    <property type="entry name" value="ferrodoxin_EFR1"/>
    <property type="match status" value="1"/>
</dbReference>
<sequence length="283" mass="32212">MKCLIIYYSLTNSTSQVAKSISIGLNQAGVETTLCNIKDDSPPNLDSYDLLGIGTPVYVYQIPINVLECIESLSKVKKIRSFAFLTYGTYAWNAGEFLKNTMLKSGFDIQGWFYCHGADYFLGYISRGCFASPGHPNADDLAKAQKFGYDMGSGNADRLWPESHISPPLIYRFEQMMLSRSLVQRYHQKQFKLDKEKCIRCDICVKGCPVHNLNHDNEGYPSWDSKCIMCLSCEMHCPREAIKSPMSTAMMNPIMNYNVKKIMRDPKIEKSKVRLHNGKIEIY</sequence>
<dbReference type="EMBL" id="JAGGKC010000015">
    <property type="protein sequence ID" value="MBP1919461.1"/>
    <property type="molecule type" value="Genomic_DNA"/>
</dbReference>
<proteinExistence type="predicted"/>
<dbReference type="Pfam" id="PF00258">
    <property type="entry name" value="Flavodoxin_1"/>
    <property type="match status" value="1"/>
</dbReference>
<dbReference type="InterPro" id="IPR029039">
    <property type="entry name" value="Flavoprotein-like_sf"/>
</dbReference>
<accession>A0ABS4G4L4</accession>
<protein>
    <submittedName>
        <fullName evidence="6">Flavodoxin/Fe-S-cluster-containing hydrogenase component 2</fullName>
    </submittedName>
</protein>
<evidence type="ECO:0000256" key="3">
    <source>
        <dbReference type="ARBA" id="ARBA00023014"/>
    </source>
</evidence>
<evidence type="ECO:0000256" key="2">
    <source>
        <dbReference type="ARBA" id="ARBA00023004"/>
    </source>
</evidence>
<dbReference type="Gene3D" id="3.30.70.20">
    <property type="match status" value="1"/>
</dbReference>
<keyword evidence="3" id="KW-0411">Iron-sulfur</keyword>
<feature type="domain" description="4Fe-4S ferredoxin-type" evidence="5">
    <location>
        <begin position="219"/>
        <end position="247"/>
    </location>
</feature>
<feature type="domain" description="Flavodoxin-like" evidence="4">
    <location>
        <begin position="3"/>
        <end position="152"/>
    </location>
</feature>
<dbReference type="SUPFAM" id="SSF54862">
    <property type="entry name" value="4Fe-4S ferredoxins"/>
    <property type="match status" value="1"/>
</dbReference>
<keyword evidence="1" id="KW-0479">Metal-binding</keyword>
<gene>
    <name evidence="6" type="ORF">J2Z34_001950</name>
</gene>
<dbReference type="PROSITE" id="PS00198">
    <property type="entry name" value="4FE4S_FER_1"/>
    <property type="match status" value="2"/>
</dbReference>
<dbReference type="InterPro" id="IPR047964">
    <property type="entry name" value="EFR1-like"/>
</dbReference>
<dbReference type="SUPFAM" id="SSF52218">
    <property type="entry name" value="Flavoproteins"/>
    <property type="match status" value="1"/>
</dbReference>
<evidence type="ECO:0000313" key="6">
    <source>
        <dbReference type="EMBL" id="MBP1919461.1"/>
    </source>
</evidence>
<dbReference type="Proteomes" id="UP001519271">
    <property type="component" value="Unassembled WGS sequence"/>
</dbReference>
<dbReference type="PANTHER" id="PTHR38030">
    <property type="entry name" value="PROTOPORPHYRINOGEN IX DEHYDROGENASE [MENAQUINONE]"/>
    <property type="match status" value="1"/>
</dbReference>
<feature type="domain" description="4Fe-4S ferredoxin-type" evidence="5">
    <location>
        <begin position="189"/>
        <end position="218"/>
    </location>
</feature>
<evidence type="ECO:0000256" key="1">
    <source>
        <dbReference type="ARBA" id="ARBA00022723"/>
    </source>
</evidence>
<dbReference type="PROSITE" id="PS50902">
    <property type="entry name" value="FLAVODOXIN_LIKE"/>
    <property type="match status" value="1"/>
</dbReference>
<dbReference type="InterPro" id="IPR008254">
    <property type="entry name" value="Flavodoxin/NO_synth"/>
</dbReference>
<dbReference type="InterPro" id="IPR017900">
    <property type="entry name" value="4Fe4S_Fe_S_CS"/>
</dbReference>
<organism evidence="6 7">
    <name type="scientific">Youngiibacter multivorans</name>
    <dbReference type="NCBI Taxonomy" id="937251"/>
    <lineage>
        <taxon>Bacteria</taxon>
        <taxon>Bacillati</taxon>
        <taxon>Bacillota</taxon>
        <taxon>Clostridia</taxon>
        <taxon>Eubacteriales</taxon>
        <taxon>Clostridiaceae</taxon>
        <taxon>Youngiibacter</taxon>
    </lineage>
</organism>
<evidence type="ECO:0000313" key="7">
    <source>
        <dbReference type="Proteomes" id="UP001519271"/>
    </source>
</evidence>
<keyword evidence="2" id="KW-0408">Iron</keyword>
<keyword evidence="7" id="KW-1185">Reference proteome</keyword>
<dbReference type="PANTHER" id="PTHR38030:SF2">
    <property type="entry name" value="PROTOPORPHYRINOGEN IX DEHYDROGENASE [QUINONE]"/>
    <property type="match status" value="1"/>
</dbReference>
<name>A0ABS4G4L4_9CLOT</name>
<dbReference type="RefSeq" id="WP_209459661.1">
    <property type="nucleotide sequence ID" value="NZ_JAGGKC010000015.1"/>
</dbReference>
<comment type="caution">
    <text evidence="6">The sequence shown here is derived from an EMBL/GenBank/DDBJ whole genome shotgun (WGS) entry which is preliminary data.</text>
</comment>
<evidence type="ECO:0000259" key="5">
    <source>
        <dbReference type="PROSITE" id="PS51379"/>
    </source>
</evidence>
<evidence type="ECO:0000259" key="4">
    <source>
        <dbReference type="PROSITE" id="PS50902"/>
    </source>
</evidence>
<reference evidence="6 7" key="1">
    <citation type="submission" date="2021-03" db="EMBL/GenBank/DDBJ databases">
        <title>Genomic Encyclopedia of Type Strains, Phase IV (KMG-IV): sequencing the most valuable type-strain genomes for metagenomic binning, comparative biology and taxonomic classification.</title>
        <authorList>
            <person name="Goeker M."/>
        </authorList>
    </citation>
    <scope>NUCLEOTIDE SEQUENCE [LARGE SCALE GENOMIC DNA]</scope>
    <source>
        <strain evidence="6 7">DSM 6139</strain>
    </source>
</reference>
<dbReference type="InterPro" id="IPR052200">
    <property type="entry name" value="Protoporphyrinogen_IX_DH"/>
</dbReference>